<feature type="transmembrane region" description="Helical" evidence="1">
    <location>
        <begin position="117"/>
        <end position="135"/>
    </location>
</feature>
<dbReference type="STRING" id="869279.SE15_05620"/>
<keyword evidence="1" id="KW-1133">Transmembrane helix</keyword>
<evidence type="ECO:0008006" key="4">
    <source>
        <dbReference type="Google" id="ProtNLM"/>
    </source>
</evidence>
<organism evidence="2 3">
    <name type="scientific">Thermanaerothrix daxensis</name>
    <dbReference type="NCBI Taxonomy" id="869279"/>
    <lineage>
        <taxon>Bacteria</taxon>
        <taxon>Bacillati</taxon>
        <taxon>Chloroflexota</taxon>
        <taxon>Anaerolineae</taxon>
        <taxon>Anaerolineales</taxon>
        <taxon>Anaerolineaceae</taxon>
        <taxon>Thermanaerothrix</taxon>
    </lineage>
</organism>
<evidence type="ECO:0000256" key="1">
    <source>
        <dbReference type="SAM" id="Phobius"/>
    </source>
</evidence>
<dbReference type="RefSeq" id="WP_054521098.1">
    <property type="nucleotide sequence ID" value="NZ_LGKO01000002.1"/>
</dbReference>
<dbReference type="InterPro" id="IPR036249">
    <property type="entry name" value="Thioredoxin-like_sf"/>
</dbReference>
<keyword evidence="3" id="KW-1185">Reference proteome</keyword>
<dbReference type="InterPro" id="IPR008554">
    <property type="entry name" value="Glutaredoxin-like"/>
</dbReference>
<feature type="transmembrane region" description="Helical" evidence="1">
    <location>
        <begin position="291"/>
        <end position="310"/>
    </location>
</feature>
<name>A0A0P6YNZ2_9CHLR</name>
<evidence type="ECO:0000313" key="2">
    <source>
        <dbReference type="EMBL" id="KPL84556.1"/>
    </source>
</evidence>
<comment type="caution">
    <text evidence="2">The sequence shown here is derived from an EMBL/GenBank/DDBJ whole genome shotgun (WGS) entry which is preliminary data.</text>
</comment>
<evidence type="ECO:0000313" key="3">
    <source>
        <dbReference type="Proteomes" id="UP000050544"/>
    </source>
</evidence>
<dbReference type="Pfam" id="PF05768">
    <property type="entry name" value="Glrx-like"/>
    <property type="match status" value="1"/>
</dbReference>
<accession>A0A0P6YNZ2</accession>
<dbReference type="SUPFAM" id="SSF52833">
    <property type="entry name" value="Thioredoxin-like"/>
    <property type="match status" value="1"/>
</dbReference>
<dbReference type="EMBL" id="LGKO01000002">
    <property type="protein sequence ID" value="KPL84556.1"/>
    <property type="molecule type" value="Genomic_DNA"/>
</dbReference>
<feature type="transmembrane region" description="Helical" evidence="1">
    <location>
        <begin position="229"/>
        <end position="245"/>
    </location>
</feature>
<keyword evidence="1" id="KW-0812">Transmembrane</keyword>
<dbReference type="Gene3D" id="3.40.30.10">
    <property type="entry name" value="Glutaredoxin"/>
    <property type="match status" value="1"/>
</dbReference>
<keyword evidence="1" id="KW-0472">Membrane</keyword>
<dbReference type="Proteomes" id="UP000050544">
    <property type="component" value="Unassembled WGS sequence"/>
</dbReference>
<dbReference type="Pfam" id="PF09858">
    <property type="entry name" value="DUF2085"/>
    <property type="match status" value="1"/>
</dbReference>
<reference evidence="2 3" key="1">
    <citation type="submission" date="2015-07" db="EMBL/GenBank/DDBJ databases">
        <title>Whole genome sequence of Thermanaerothrix daxensis DSM 23592.</title>
        <authorList>
            <person name="Hemp J."/>
            <person name="Ward L.M."/>
            <person name="Pace L.A."/>
            <person name="Fischer W.W."/>
        </authorList>
    </citation>
    <scope>NUCLEOTIDE SEQUENCE [LARGE SCALE GENOMIC DNA]</scope>
    <source>
        <strain evidence="2 3">GNS-1</strain>
    </source>
</reference>
<dbReference type="AlphaFoldDB" id="A0A0P6YNZ2"/>
<dbReference type="OrthoDB" id="152099at2"/>
<gene>
    <name evidence="2" type="ORF">SE15_05620</name>
</gene>
<sequence>MIIVTVYRSANCPLCDEVIAHLQELQSAYDLQIAVVNIEKGENSQPLGEDALPIVEVGPYRLHPPFSRQTLEITLGAARDRQAQIQRVDEKAYQNRVHKTEHWTAADALSLWLSRHYLALFNLFLLLYVGLPFLAPVSLRMGWTGLANAIYKVYSPLCHQLAFRSWFLFGLQPYYPREVAHLPDIASYEAVTGLNSQDLARARALTGGEAVGYGAGALGYKVALCERDVAIYGSMLLFGLVFALTGRRWKSLPWYLWVVVGLLPIAVDGLSQLPGLIPFFSRWALVRESTPLLRTITGFLFGWTTMWYLYPIIEENMRETRIGLQRKWGVINQIRQRQHASDPGK</sequence>
<protein>
    <recommendedName>
        <fullName evidence="4">DUF2085 domain-containing protein</fullName>
    </recommendedName>
</protein>
<proteinExistence type="predicted"/>
<feature type="transmembrane region" description="Helical" evidence="1">
    <location>
        <begin position="252"/>
        <end position="271"/>
    </location>
</feature>
<dbReference type="InterPro" id="IPR019206">
    <property type="entry name" value="DUF2085_TM"/>
</dbReference>